<dbReference type="GO" id="GO:0003848">
    <property type="term" value="F:2-amino-4-hydroxy-6-hydroxymethyldihydropteridine diphosphokinase activity"/>
    <property type="evidence" value="ECO:0007669"/>
    <property type="project" value="UniProtKB-EC"/>
</dbReference>
<keyword evidence="8" id="KW-0067">ATP-binding</keyword>
<comment type="function">
    <text evidence="10">Catalyzes the transfer of pyrophosphate from adenosine triphosphate (ATP) to 6-hydroxymethyl-7,8-dihydropterin, an enzymatic step in folate biosynthesis pathway.</text>
</comment>
<dbReference type="PANTHER" id="PTHR43071">
    <property type="entry name" value="2-AMINO-4-HYDROXY-6-HYDROXYMETHYLDIHYDROPTERIDINE PYROPHOSPHOKINASE"/>
    <property type="match status" value="1"/>
</dbReference>
<feature type="domain" description="7,8-dihydro-6-hydroxymethylpterin-pyrophosphokinase" evidence="14">
    <location>
        <begin position="91"/>
        <end position="102"/>
    </location>
</feature>
<dbReference type="SUPFAM" id="SSF55083">
    <property type="entry name" value="6-hydroxymethyl-7,8-dihydropterin pyrophosphokinase, HPPK"/>
    <property type="match status" value="1"/>
</dbReference>
<evidence type="ECO:0000256" key="10">
    <source>
        <dbReference type="ARBA" id="ARBA00029409"/>
    </source>
</evidence>
<evidence type="ECO:0000256" key="5">
    <source>
        <dbReference type="ARBA" id="ARBA00022679"/>
    </source>
</evidence>
<evidence type="ECO:0000313" key="16">
    <source>
        <dbReference type="Proteomes" id="UP001058461"/>
    </source>
</evidence>
<evidence type="ECO:0000313" key="15">
    <source>
        <dbReference type="EMBL" id="UTW10899.1"/>
    </source>
</evidence>
<dbReference type="PROSITE" id="PS00794">
    <property type="entry name" value="HPPK"/>
    <property type="match status" value="1"/>
</dbReference>
<gene>
    <name evidence="15" type="primary">folK</name>
    <name evidence="15" type="ORF">KDW95_16670</name>
</gene>
<evidence type="ECO:0000256" key="9">
    <source>
        <dbReference type="ARBA" id="ARBA00022909"/>
    </source>
</evidence>
<dbReference type="Pfam" id="PF01288">
    <property type="entry name" value="HPPK"/>
    <property type="match status" value="1"/>
</dbReference>
<evidence type="ECO:0000256" key="1">
    <source>
        <dbReference type="ARBA" id="ARBA00005051"/>
    </source>
</evidence>
<evidence type="ECO:0000256" key="4">
    <source>
        <dbReference type="ARBA" id="ARBA00016218"/>
    </source>
</evidence>
<dbReference type="NCBIfam" id="TIGR01498">
    <property type="entry name" value="folK"/>
    <property type="match status" value="1"/>
</dbReference>
<dbReference type="EC" id="2.7.6.3" evidence="3"/>
<name>A0ABY5HFJ4_9GAMM</name>
<keyword evidence="9" id="KW-0289">Folate biosynthesis</keyword>
<sequence length="163" mass="18372">MPDAIHCYIGLGSNLNAPQQQVERALRELAAVPDTRLLAHSSLYRSPPMGPPDQPDYVNAVALLETTLDAHSLLDQLQALEQRHRRVRLQHWGPRTLDLDLLLYADEQIQSLRLQVPHPGMTERNFVLWPLSEISPDLRLPNGRPLATLLTECPIGTLERISL</sequence>
<dbReference type="Gene3D" id="3.30.70.560">
    <property type="entry name" value="7,8-Dihydro-6-hydroxymethylpterin-pyrophosphokinase HPPK"/>
    <property type="match status" value="1"/>
</dbReference>
<comment type="pathway">
    <text evidence="1">Cofactor biosynthesis; tetrahydrofolate biosynthesis; 2-amino-4-hydroxy-6-hydroxymethyl-7,8-dihydropteridine diphosphate from 7,8-dihydroneopterin triphosphate: step 4/4.</text>
</comment>
<evidence type="ECO:0000256" key="8">
    <source>
        <dbReference type="ARBA" id="ARBA00022840"/>
    </source>
</evidence>
<feature type="coiled-coil region" evidence="13">
    <location>
        <begin position="63"/>
        <end position="90"/>
    </location>
</feature>
<keyword evidence="5 15" id="KW-0808">Transferase</keyword>
<dbReference type="Proteomes" id="UP001058461">
    <property type="component" value="Chromosome"/>
</dbReference>
<dbReference type="EMBL" id="CP073347">
    <property type="protein sequence ID" value="UTW10899.1"/>
    <property type="molecule type" value="Genomic_DNA"/>
</dbReference>
<evidence type="ECO:0000259" key="14">
    <source>
        <dbReference type="PROSITE" id="PS00794"/>
    </source>
</evidence>
<keyword evidence="16" id="KW-1185">Reference proteome</keyword>
<evidence type="ECO:0000256" key="11">
    <source>
        <dbReference type="ARBA" id="ARBA00029766"/>
    </source>
</evidence>
<comment type="similarity">
    <text evidence="2">Belongs to the HPPK family.</text>
</comment>
<protein>
    <recommendedName>
        <fullName evidence="4">2-amino-4-hydroxy-6-hydroxymethyldihydropteridine pyrophosphokinase</fullName>
        <ecNumber evidence="3">2.7.6.3</ecNumber>
    </recommendedName>
    <alternativeName>
        <fullName evidence="11">6-hydroxymethyl-7,8-dihydropterin pyrophosphokinase</fullName>
    </alternativeName>
    <alternativeName>
        <fullName evidence="12">7,8-dihydro-6-hydroxymethylpterin-pyrophosphokinase</fullName>
    </alternativeName>
</protein>
<dbReference type="CDD" id="cd00483">
    <property type="entry name" value="HPPK"/>
    <property type="match status" value="1"/>
</dbReference>
<dbReference type="PANTHER" id="PTHR43071:SF1">
    <property type="entry name" value="2-AMINO-4-HYDROXY-6-HYDROXYMETHYLDIHYDROPTERIDINE PYROPHOSPHOKINASE"/>
    <property type="match status" value="1"/>
</dbReference>
<dbReference type="InterPro" id="IPR035907">
    <property type="entry name" value="Hppk_sf"/>
</dbReference>
<evidence type="ECO:0000256" key="3">
    <source>
        <dbReference type="ARBA" id="ARBA00013253"/>
    </source>
</evidence>
<evidence type="ECO:0000256" key="13">
    <source>
        <dbReference type="SAM" id="Coils"/>
    </source>
</evidence>
<accession>A0ABY5HFJ4</accession>
<keyword evidence="6" id="KW-0547">Nucleotide-binding</keyword>
<proteinExistence type="inferred from homology"/>
<keyword evidence="13" id="KW-0175">Coiled coil</keyword>
<dbReference type="RefSeq" id="WP_255852955.1">
    <property type="nucleotide sequence ID" value="NZ_CP073347.1"/>
</dbReference>
<dbReference type="InterPro" id="IPR000550">
    <property type="entry name" value="Hppk"/>
</dbReference>
<evidence type="ECO:0000256" key="2">
    <source>
        <dbReference type="ARBA" id="ARBA00005810"/>
    </source>
</evidence>
<reference evidence="15" key="1">
    <citation type="submission" date="2021-04" db="EMBL/GenBank/DDBJ databases">
        <title>Oceanospirillales bacteria with DddD are important DMSP degraders in coastal seawater.</title>
        <authorList>
            <person name="Liu J."/>
        </authorList>
    </citation>
    <scope>NUCLEOTIDE SEQUENCE</scope>
    <source>
        <strain evidence="15">D13-1</strain>
    </source>
</reference>
<evidence type="ECO:0000256" key="6">
    <source>
        <dbReference type="ARBA" id="ARBA00022741"/>
    </source>
</evidence>
<keyword evidence="7" id="KW-0418">Kinase</keyword>
<organism evidence="15 16">
    <name type="scientific">Marinobacterium rhizophilum</name>
    <dbReference type="NCBI Taxonomy" id="420402"/>
    <lineage>
        <taxon>Bacteria</taxon>
        <taxon>Pseudomonadati</taxon>
        <taxon>Pseudomonadota</taxon>
        <taxon>Gammaproteobacteria</taxon>
        <taxon>Oceanospirillales</taxon>
        <taxon>Oceanospirillaceae</taxon>
        <taxon>Marinobacterium</taxon>
    </lineage>
</organism>
<evidence type="ECO:0000256" key="7">
    <source>
        <dbReference type="ARBA" id="ARBA00022777"/>
    </source>
</evidence>
<evidence type="ECO:0000256" key="12">
    <source>
        <dbReference type="ARBA" id="ARBA00033413"/>
    </source>
</evidence>